<evidence type="ECO:0000313" key="3">
    <source>
        <dbReference type="Proteomes" id="UP000241899"/>
    </source>
</evidence>
<dbReference type="OrthoDB" id="9959610at2"/>
<sequence length="169" mass="17842">MTKEWHDMDGTTRNWMIAIGVGVATMVLTVGLGDKSPTAGVTAGLVAIVFFGFFLEWAFGGKDANTQMQNLMAALTPTKLPTNEEVVGGQPQFDVKALKLDGLIDWLTPKKLISNDDLAKVTGVRLDDMSLEKVGMAGIVQTAAGEKPAAKPAVVAEKPAVKAKAKTEG</sequence>
<keyword evidence="1" id="KW-1133">Transmembrane helix</keyword>
<dbReference type="EMBL" id="PZKF01000006">
    <property type="protein sequence ID" value="PTE18543.1"/>
    <property type="molecule type" value="Genomic_DNA"/>
</dbReference>
<accession>A0A2T4JL01</accession>
<comment type="caution">
    <text evidence="2">The sequence shown here is derived from an EMBL/GenBank/DDBJ whole genome shotgun (WGS) entry which is preliminary data.</text>
</comment>
<organism evidence="2 3">
    <name type="scientific">Phaeovulum veldkampii DSM 11550</name>
    <dbReference type="NCBI Taxonomy" id="1185920"/>
    <lineage>
        <taxon>Bacteria</taxon>
        <taxon>Pseudomonadati</taxon>
        <taxon>Pseudomonadota</taxon>
        <taxon>Alphaproteobacteria</taxon>
        <taxon>Rhodobacterales</taxon>
        <taxon>Paracoccaceae</taxon>
        <taxon>Phaeovulum</taxon>
    </lineage>
</organism>
<proteinExistence type="predicted"/>
<keyword evidence="1" id="KW-0472">Membrane</keyword>
<protein>
    <submittedName>
        <fullName evidence="2">Uncharacterized protein</fullName>
    </submittedName>
</protein>
<dbReference type="RefSeq" id="WP_107324074.1">
    <property type="nucleotide sequence ID" value="NZ_NHSP01000082.1"/>
</dbReference>
<dbReference type="Proteomes" id="UP000241899">
    <property type="component" value="Unassembled WGS sequence"/>
</dbReference>
<feature type="transmembrane region" description="Helical" evidence="1">
    <location>
        <begin position="12"/>
        <end position="33"/>
    </location>
</feature>
<keyword evidence="3" id="KW-1185">Reference proteome</keyword>
<reference evidence="2 3" key="1">
    <citation type="submission" date="2018-03" db="EMBL/GenBank/DDBJ databases">
        <title>Rhodobacter veldkampii.</title>
        <authorList>
            <person name="Meyer T.E."/>
            <person name="Miller S."/>
            <person name="Lodha T."/>
            <person name="Gandham S."/>
            <person name="Chintalapati S."/>
            <person name="Chintalapati V.R."/>
        </authorList>
    </citation>
    <scope>NUCLEOTIDE SEQUENCE [LARGE SCALE GENOMIC DNA]</scope>
    <source>
        <strain evidence="2 3">DSM 11550</strain>
    </source>
</reference>
<evidence type="ECO:0000256" key="1">
    <source>
        <dbReference type="SAM" id="Phobius"/>
    </source>
</evidence>
<keyword evidence="1" id="KW-0812">Transmembrane</keyword>
<evidence type="ECO:0000313" key="2">
    <source>
        <dbReference type="EMBL" id="PTE18543.1"/>
    </source>
</evidence>
<name>A0A2T4JL01_9RHOB</name>
<dbReference type="AlphaFoldDB" id="A0A2T4JL01"/>
<gene>
    <name evidence="2" type="ORF">C5F46_04035</name>
</gene>
<feature type="transmembrane region" description="Helical" evidence="1">
    <location>
        <begin position="39"/>
        <end position="59"/>
    </location>
</feature>